<evidence type="ECO:0000313" key="3">
    <source>
        <dbReference type="WBParaSite" id="Csp11.Scaffold630.g21858.t1"/>
    </source>
</evidence>
<keyword evidence="1" id="KW-0732">Signal</keyword>
<dbReference type="eggNOG" id="ENOG502TICJ">
    <property type="taxonomic scope" value="Eukaryota"/>
</dbReference>
<evidence type="ECO:0000313" key="2">
    <source>
        <dbReference type="Proteomes" id="UP000095282"/>
    </source>
</evidence>
<name>A0A1I7V2Y1_9PELO</name>
<evidence type="ECO:0000256" key="1">
    <source>
        <dbReference type="SAM" id="SignalP"/>
    </source>
</evidence>
<accession>A0A1I7V2Y1</accession>
<protein>
    <submittedName>
        <fullName evidence="3">Saposin B-type domain-containing protein</fullName>
    </submittedName>
</protein>
<organism evidence="2 3">
    <name type="scientific">Caenorhabditis tropicalis</name>
    <dbReference type="NCBI Taxonomy" id="1561998"/>
    <lineage>
        <taxon>Eukaryota</taxon>
        <taxon>Metazoa</taxon>
        <taxon>Ecdysozoa</taxon>
        <taxon>Nematoda</taxon>
        <taxon>Chromadorea</taxon>
        <taxon>Rhabditida</taxon>
        <taxon>Rhabditina</taxon>
        <taxon>Rhabditomorpha</taxon>
        <taxon>Rhabditoidea</taxon>
        <taxon>Rhabditidae</taxon>
        <taxon>Peloderinae</taxon>
        <taxon>Caenorhabditis</taxon>
    </lineage>
</organism>
<dbReference type="Proteomes" id="UP000095282">
    <property type="component" value="Unplaced"/>
</dbReference>
<reference evidence="3" key="1">
    <citation type="submission" date="2016-11" db="UniProtKB">
        <authorList>
            <consortium name="WormBaseParasite"/>
        </authorList>
    </citation>
    <scope>IDENTIFICATION</scope>
</reference>
<feature type="chain" id="PRO_5009309701" evidence="1">
    <location>
        <begin position="18"/>
        <end position="96"/>
    </location>
</feature>
<sequence>MKFALSFLLLVVSATFAEKCDVCKASVKGIKDGKGLAYMADLTTEQIESYIKKHVDKHCSGSFCPKLIKSLIEIADQLDDDMNSTPEELCKFIYFC</sequence>
<dbReference type="AlphaFoldDB" id="A0A1I7V2Y1"/>
<feature type="signal peptide" evidence="1">
    <location>
        <begin position="1"/>
        <end position="17"/>
    </location>
</feature>
<dbReference type="WBParaSite" id="Csp11.Scaffold630.g21858.t1">
    <property type="protein sequence ID" value="Csp11.Scaffold630.g21858.t1"/>
    <property type="gene ID" value="Csp11.Scaffold630.g21858"/>
</dbReference>
<proteinExistence type="predicted"/>
<keyword evidence="2" id="KW-1185">Reference proteome</keyword>